<protein>
    <submittedName>
        <fullName evidence="7">D-3-phosphoglycerate dehydrogenase</fullName>
    </submittedName>
</protein>
<dbReference type="PROSITE" id="PS00671">
    <property type="entry name" value="D_2_HYDROXYACID_DH_3"/>
    <property type="match status" value="1"/>
</dbReference>
<accession>A0A285CR92</accession>
<gene>
    <name evidence="7" type="ORF">SAMN05878503_1055</name>
</gene>
<reference evidence="8" key="1">
    <citation type="submission" date="2017-08" db="EMBL/GenBank/DDBJ databases">
        <authorList>
            <person name="Varghese N."/>
            <person name="Submissions S."/>
        </authorList>
    </citation>
    <scope>NUCLEOTIDE SEQUENCE [LARGE SCALE GENOMIC DNA]</scope>
    <source>
        <strain evidence="8">JA234</strain>
    </source>
</reference>
<dbReference type="InterPro" id="IPR029753">
    <property type="entry name" value="D-isomer_DH_CS"/>
</dbReference>
<keyword evidence="2 4" id="KW-0560">Oxidoreductase</keyword>
<evidence type="ECO:0000256" key="2">
    <source>
        <dbReference type="ARBA" id="ARBA00023002"/>
    </source>
</evidence>
<keyword evidence="8" id="KW-1185">Reference proteome</keyword>
<dbReference type="PANTHER" id="PTHR42789">
    <property type="entry name" value="D-ISOMER SPECIFIC 2-HYDROXYACID DEHYDROGENASE FAMILY PROTEIN (AFU_ORTHOLOGUE AFUA_6G10090)"/>
    <property type="match status" value="1"/>
</dbReference>
<keyword evidence="3" id="KW-0520">NAD</keyword>
<comment type="similarity">
    <text evidence="1 4">Belongs to the D-isomer specific 2-hydroxyacid dehydrogenase family.</text>
</comment>
<dbReference type="Gene3D" id="3.40.50.720">
    <property type="entry name" value="NAD(P)-binding Rossmann-like Domain"/>
    <property type="match status" value="2"/>
</dbReference>
<dbReference type="InterPro" id="IPR006139">
    <property type="entry name" value="D-isomer_2_OHA_DH_cat_dom"/>
</dbReference>
<evidence type="ECO:0000259" key="5">
    <source>
        <dbReference type="Pfam" id="PF00389"/>
    </source>
</evidence>
<evidence type="ECO:0000256" key="1">
    <source>
        <dbReference type="ARBA" id="ARBA00005854"/>
    </source>
</evidence>
<dbReference type="Pfam" id="PF00389">
    <property type="entry name" value="2-Hacid_dh"/>
    <property type="match status" value="1"/>
</dbReference>
<feature type="domain" description="D-isomer specific 2-hydroxyacid dehydrogenase NAD-binding" evidence="6">
    <location>
        <begin position="106"/>
        <end position="281"/>
    </location>
</feature>
<dbReference type="EMBL" id="OAOQ01000005">
    <property type="protein sequence ID" value="SNX70099.1"/>
    <property type="molecule type" value="Genomic_DNA"/>
</dbReference>
<dbReference type="AlphaFoldDB" id="A0A285CR92"/>
<dbReference type="Proteomes" id="UP000219467">
    <property type="component" value="Unassembled WGS sequence"/>
</dbReference>
<proteinExistence type="inferred from homology"/>
<name>A0A285CR92_9RHOB</name>
<dbReference type="CDD" id="cd12173">
    <property type="entry name" value="PGDH_4"/>
    <property type="match status" value="1"/>
</dbReference>
<sequence length="315" mass="33237">MPHVLVAGVLHPAGLDLLRAAPGVTVHHVEDNAAAAYLPHLAEADALVVRTQPVTAAALAAAPRLRIVSRHGVGYDSVDVAALKARGITLAVVGDVNSLSVAEHAMMLILAAAKRLRQADLAVREAGRWDWRNRMEPVELAGRRLLILGYGRIGRHLARMALAFGMEVRAFSPSVQAAGWPEGPVSPVTLDEGLPWADVVAVNAPKRARPLIGAAELARMKPSAILVNTARGGVVDETALVAALRGGRLAAAALDVFEDEPPPPDHPLLTLDQVILTPHIGGVTAEAARRMSVQSVRNVLDFFAGRLDPALCVPL</sequence>
<dbReference type="Pfam" id="PF02826">
    <property type="entry name" value="2-Hacid_dh_C"/>
    <property type="match status" value="1"/>
</dbReference>
<dbReference type="OrthoDB" id="9793626at2"/>
<dbReference type="InterPro" id="IPR006140">
    <property type="entry name" value="D-isomer_DH_NAD-bd"/>
</dbReference>
<evidence type="ECO:0000256" key="4">
    <source>
        <dbReference type="RuleBase" id="RU003719"/>
    </source>
</evidence>
<dbReference type="InterPro" id="IPR036291">
    <property type="entry name" value="NAD(P)-bd_dom_sf"/>
</dbReference>
<dbReference type="FunFam" id="3.40.50.720:FF:000203">
    <property type="entry name" value="D-3-phosphoglycerate dehydrogenase (SerA)"/>
    <property type="match status" value="1"/>
</dbReference>
<evidence type="ECO:0000313" key="8">
    <source>
        <dbReference type="Proteomes" id="UP000219467"/>
    </source>
</evidence>
<dbReference type="SUPFAM" id="SSF51735">
    <property type="entry name" value="NAD(P)-binding Rossmann-fold domains"/>
    <property type="match status" value="1"/>
</dbReference>
<organism evidence="7 8">
    <name type="scientific">Cereibacter ovatus</name>
    <dbReference type="NCBI Taxonomy" id="439529"/>
    <lineage>
        <taxon>Bacteria</taxon>
        <taxon>Pseudomonadati</taxon>
        <taxon>Pseudomonadota</taxon>
        <taxon>Alphaproteobacteria</taxon>
        <taxon>Rhodobacterales</taxon>
        <taxon>Paracoccaceae</taxon>
        <taxon>Cereibacter</taxon>
    </lineage>
</organism>
<dbReference type="RefSeq" id="WP_097030103.1">
    <property type="nucleotide sequence ID" value="NZ_OAOQ01000005.1"/>
</dbReference>
<evidence type="ECO:0000256" key="3">
    <source>
        <dbReference type="ARBA" id="ARBA00023027"/>
    </source>
</evidence>
<feature type="domain" description="D-isomer specific 2-hydroxyacid dehydrogenase catalytic" evidence="5">
    <location>
        <begin position="4"/>
        <end position="306"/>
    </location>
</feature>
<dbReference type="GO" id="GO:0016616">
    <property type="term" value="F:oxidoreductase activity, acting on the CH-OH group of donors, NAD or NADP as acceptor"/>
    <property type="evidence" value="ECO:0007669"/>
    <property type="project" value="InterPro"/>
</dbReference>
<dbReference type="PANTHER" id="PTHR42789:SF1">
    <property type="entry name" value="D-ISOMER SPECIFIC 2-HYDROXYACID DEHYDROGENASE FAMILY PROTEIN (AFU_ORTHOLOGUE AFUA_6G10090)"/>
    <property type="match status" value="1"/>
</dbReference>
<evidence type="ECO:0000259" key="6">
    <source>
        <dbReference type="Pfam" id="PF02826"/>
    </source>
</evidence>
<evidence type="ECO:0000313" key="7">
    <source>
        <dbReference type="EMBL" id="SNX70099.1"/>
    </source>
</evidence>
<dbReference type="GO" id="GO:0051287">
    <property type="term" value="F:NAD binding"/>
    <property type="evidence" value="ECO:0007669"/>
    <property type="project" value="InterPro"/>
</dbReference>
<dbReference type="SUPFAM" id="SSF52283">
    <property type="entry name" value="Formate/glycerate dehydrogenase catalytic domain-like"/>
    <property type="match status" value="1"/>
</dbReference>
<dbReference type="InterPro" id="IPR050857">
    <property type="entry name" value="D-2-hydroxyacid_DH"/>
</dbReference>